<dbReference type="InterPro" id="IPR001375">
    <property type="entry name" value="Peptidase_S9_cat"/>
</dbReference>
<dbReference type="PANTHER" id="PTHR22946:SF9">
    <property type="entry name" value="POLYKETIDE TRANSFERASE AF380"/>
    <property type="match status" value="1"/>
</dbReference>
<dbReference type="Gene3D" id="3.40.50.1820">
    <property type="entry name" value="alpha/beta hydrolase"/>
    <property type="match status" value="1"/>
</dbReference>
<dbReference type="GO" id="GO:0006508">
    <property type="term" value="P:proteolysis"/>
    <property type="evidence" value="ECO:0007669"/>
    <property type="project" value="InterPro"/>
</dbReference>
<evidence type="ECO:0000313" key="4">
    <source>
        <dbReference type="EMBL" id="RMA82511.1"/>
    </source>
</evidence>
<accession>A0A3M0ABH5</accession>
<dbReference type="EMBL" id="REFJ01000001">
    <property type="protein sequence ID" value="RMA82511.1"/>
    <property type="molecule type" value="Genomic_DNA"/>
</dbReference>
<dbReference type="GO" id="GO:0008236">
    <property type="term" value="F:serine-type peptidase activity"/>
    <property type="evidence" value="ECO:0007669"/>
    <property type="project" value="InterPro"/>
</dbReference>
<sequence>MMTRWFVRWLLSLSMISALAQANDGISLIELQTWVDESSGSSFEFSSPASERDGLSYQAVTYSADGLNQFALIVHPSHQAPASGWPVLIFNHGYHPNPPQYGVSADGTVSRPGDYYRALVSAYANLGYLVVAADYRGHNRSEGAEYTRRAYAAHYYTRDVIAAYWAAMKLPNVNPRQVVMAGHSMGGGITQRAALVLGDRLAAASIWSTAGEDFRRYWMTEALGDGEVIDSNLASKPLFDELLAELNHGDYRFSDLEVAPQIAAVHAPLIIQHARLDPATAVENSIDLAGRLYQADKDYELYLYNGSDHLFRGETFNRAIERDQAFFIRARRKANH</sequence>
<feature type="signal peptide" evidence="2">
    <location>
        <begin position="1"/>
        <end position="22"/>
    </location>
</feature>
<proteinExistence type="predicted"/>
<feature type="domain" description="Peptidase S9 prolyl oligopeptidase catalytic" evidence="3">
    <location>
        <begin position="120"/>
        <end position="327"/>
    </location>
</feature>
<keyword evidence="2" id="KW-0732">Signal</keyword>
<comment type="caution">
    <text evidence="4">The sequence shown here is derived from an EMBL/GenBank/DDBJ whole genome shotgun (WGS) entry which is preliminary data.</text>
</comment>
<name>A0A3M0ABH5_9GAMM</name>
<protein>
    <submittedName>
        <fullName evidence="4">Prolyl oligopeptidase family protein</fullName>
    </submittedName>
</protein>
<evidence type="ECO:0000256" key="2">
    <source>
        <dbReference type="SAM" id="SignalP"/>
    </source>
</evidence>
<dbReference type="OrthoDB" id="2086224at2"/>
<evidence type="ECO:0000259" key="3">
    <source>
        <dbReference type="Pfam" id="PF00326"/>
    </source>
</evidence>
<organism evidence="4 5">
    <name type="scientific">Umboniibacter marinipuniceus</name>
    <dbReference type="NCBI Taxonomy" id="569599"/>
    <lineage>
        <taxon>Bacteria</taxon>
        <taxon>Pseudomonadati</taxon>
        <taxon>Pseudomonadota</taxon>
        <taxon>Gammaproteobacteria</taxon>
        <taxon>Cellvibrionales</taxon>
        <taxon>Cellvibrionaceae</taxon>
        <taxon>Umboniibacter</taxon>
    </lineage>
</organism>
<evidence type="ECO:0000256" key="1">
    <source>
        <dbReference type="ARBA" id="ARBA00022801"/>
    </source>
</evidence>
<dbReference type="RefSeq" id="WP_121875837.1">
    <property type="nucleotide sequence ID" value="NZ_REFJ01000001.1"/>
</dbReference>
<dbReference type="GO" id="GO:0052689">
    <property type="term" value="F:carboxylic ester hydrolase activity"/>
    <property type="evidence" value="ECO:0007669"/>
    <property type="project" value="UniProtKB-ARBA"/>
</dbReference>
<dbReference type="InterPro" id="IPR029058">
    <property type="entry name" value="AB_hydrolase_fold"/>
</dbReference>
<reference evidence="4 5" key="1">
    <citation type="submission" date="2018-10" db="EMBL/GenBank/DDBJ databases">
        <title>Genomic Encyclopedia of Type Strains, Phase IV (KMG-IV): sequencing the most valuable type-strain genomes for metagenomic binning, comparative biology and taxonomic classification.</title>
        <authorList>
            <person name="Goeker M."/>
        </authorList>
    </citation>
    <scope>NUCLEOTIDE SEQUENCE [LARGE SCALE GENOMIC DNA]</scope>
    <source>
        <strain evidence="4 5">DSM 25080</strain>
    </source>
</reference>
<dbReference type="Pfam" id="PF00326">
    <property type="entry name" value="Peptidase_S9"/>
    <property type="match status" value="1"/>
</dbReference>
<dbReference type="Proteomes" id="UP000267187">
    <property type="component" value="Unassembled WGS sequence"/>
</dbReference>
<gene>
    <name evidence="4" type="ORF">DFR27_0461</name>
</gene>
<dbReference type="SUPFAM" id="SSF53474">
    <property type="entry name" value="alpha/beta-Hydrolases"/>
    <property type="match status" value="1"/>
</dbReference>
<keyword evidence="5" id="KW-1185">Reference proteome</keyword>
<keyword evidence="1" id="KW-0378">Hydrolase</keyword>
<evidence type="ECO:0000313" key="5">
    <source>
        <dbReference type="Proteomes" id="UP000267187"/>
    </source>
</evidence>
<dbReference type="InterPro" id="IPR050261">
    <property type="entry name" value="FrsA_esterase"/>
</dbReference>
<dbReference type="AlphaFoldDB" id="A0A3M0ABH5"/>
<dbReference type="PANTHER" id="PTHR22946">
    <property type="entry name" value="DIENELACTONE HYDROLASE DOMAIN-CONTAINING PROTEIN-RELATED"/>
    <property type="match status" value="1"/>
</dbReference>
<feature type="chain" id="PRO_5017950979" evidence="2">
    <location>
        <begin position="23"/>
        <end position="336"/>
    </location>
</feature>